<dbReference type="KEGG" id="sawl:NGM29_02065"/>
<dbReference type="InterPro" id="IPR036396">
    <property type="entry name" value="Cyt_P450_sf"/>
</dbReference>
<dbReference type="InterPro" id="IPR017972">
    <property type="entry name" value="Cyt_P450_CS"/>
</dbReference>
<dbReference type="EMBL" id="CP100355">
    <property type="protein sequence ID" value="UTF54093.1"/>
    <property type="molecule type" value="Genomic_DNA"/>
</dbReference>
<dbReference type="GO" id="GO:0020037">
    <property type="term" value="F:heme binding"/>
    <property type="evidence" value="ECO:0007669"/>
    <property type="project" value="InterPro"/>
</dbReference>
<proteinExistence type="inferred from homology"/>
<keyword evidence="3" id="KW-0408">Iron</keyword>
<evidence type="ECO:0000256" key="3">
    <source>
        <dbReference type="RuleBase" id="RU000461"/>
    </source>
</evidence>
<comment type="similarity">
    <text evidence="2 3">Belongs to the cytochrome P450 family.</text>
</comment>
<dbReference type="GO" id="GO:0005506">
    <property type="term" value="F:iron ion binding"/>
    <property type="evidence" value="ECO:0007669"/>
    <property type="project" value="InterPro"/>
</dbReference>
<dbReference type="Proteomes" id="UP001056855">
    <property type="component" value="Chromosome"/>
</dbReference>
<dbReference type="InterPro" id="IPR050121">
    <property type="entry name" value="Cytochrome_P450_monoxygenase"/>
</dbReference>
<dbReference type="InterPro" id="IPR002401">
    <property type="entry name" value="Cyt_P450_E_grp-I"/>
</dbReference>
<dbReference type="AlphaFoldDB" id="A0A9E7NBY9"/>
<dbReference type="RefSeq" id="WP_254158600.1">
    <property type="nucleotide sequence ID" value="NZ_CP100355.1"/>
</dbReference>
<comment type="cofactor">
    <cofactor evidence="1">
        <name>heme</name>
        <dbReference type="ChEBI" id="CHEBI:30413"/>
    </cofactor>
</comment>
<evidence type="ECO:0000256" key="2">
    <source>
        <dbReference type="ARBA" id="ARBA00010617"/>
    </source>
</evidence>
<dbReference type="PRINTS" id="PR00463">
    <property type="entry name" value="EP450I"/>
</dbReference>
<dbReference type="GO" id="GO:0004497">
    <property type="term" value="F:monooxygenase activity"/>
    <property type="evidence" value="ECO:0007669"/>
    <property type="project" value="UniProtKB-KW"/>
</dbReference>
<protein>
    <submittedName>
        <fullName evidence="4">Cytochrome P450</fullName>
    </submittedName>
</protein>
<keyword evidence="3" id="KW-0479">Metal-binding</keyword>
<dbReference type="GO" id="GO:0016705">
    <property type="term" value="F:oxidoreductase activity, acting on paired donors, with incorporation or reduction of molecular oxygen"/>
    <property type="evidence" value="ECO:0007669"/>
    <property type="project" value="InterPro"/>
</dbReference>
<keyword evidence="5" id="KW-1185">Reference proteome</keyword>
<evidence type="ECO:0000313" key="5">
    <source>
        <dbReference type="Proteomes" id="UP001056855"/>
    </source>
</evidence>
<name>A0A9E7NBY9_9EURY</name>
<dbReference type="Gene3D" id="1.10.630.10">
    <property type="entry name" value="Cytochrome P450"/>
    <property type="match status" value="1"/>
</dbReference>
<dbReference type="PRINTS" id="PR00385">
    <property type="entry name" value="P450"/>
</dbReference>
<dbReference type="GeneID" id="73288793"/>
<sequence>MSDLSTPPTPDGGALLGHTRAFSRDPFGALERWADHGDVVRLEFPGETFYLVSDPALIERVLHDADGRFVIAEQQRRAFADVEDHAVTTAVGDRWRRLRTALQPAFARNTIDRYADGMVEQTVSRVEAWDDGEEIDLHREMRYLTLDILAETLLGVDIGGNEDVVLDATDALVDRADPRRPAQLLPDWVPTPTDRRFRRKVAALDSYVDRCLAARQEGSRGDDACSVLLDAHDRGELTGEEVRHNLVALLLAGSDTSALGLTYCWYLLSTHPDAYSALVAEYDEHVESKRPTAESRERLDGLRNAVSETLRLYPPTWNTMRQAVRPVMLGGYRLPEGAELMLSQWVLHRDERFWESPSAFRPSRWEDERDRPEYAYFPFSGGPRHCIGMHFAWLELHLALATMIGRVELDVTIDETLTFAPTLSLRPEAEISAIVRHR</sequence>
<organism evidence="4 5">
    <name type="scientific">Natronosalvus rutilus</name>
    <dbReference type="NCBI Taxonomy" id="2953753"/>
    <lineage>
        <taxon>Archaea</taxon>
        <taxon>Methanobacteriati</taxon>
        <taxon>Methanobacteriota</taxon>
        <taxon>Stenosarchaea group</taxon>
        <taxon>Halobacteria</taxon>
        <taxon>Halobacteriales</taxon>
        <taxon>Natrialbaceae</taxon>
        <taxon>Natronosalvus</taxon>
    </lineage>
</organism>
<dbReference type="PANTHER" id="PTHR24305:SF166">
    <property type="entry name" value="CYTOCHROME P450 12A4, MITOCHONDRIAL-RELATED"/>
    <property type="match status" value="1"/>
</dbReference>
<keyword evidence="3" id="KW-0560">Oxidoreductase</keyword>
<evidence type="ECO:0000256" key="1">
    <source>
        <dbReference type="ARBA" id="ARBA00001971"/>
    </source>
</evidence>
<keyword evidence="3" id="KW-0503">Monooxygenase</keyword>
<dbReference type="PROSITE" id="PS00086">
    <property type="entry name" value="CYTOCHROME_P450"/>
    <property type="match status" value="1"/>
</dbReference>
<dbReference type="InterPro" id="IPR001128">
    <property type="entry name" value="Cyt_P450"/>
</dbReference>
<dbReference type="SUPFAM" id="SSF48264">
    <property type="entry name" value="Cytochrome P450"/>
    <property type="match status" value="1"/>
</dbReference>
<dbReference type="Pfam" id="PF00067">
    <property type="entry name" value="p450"/>
    <property type="match status" value="1"/>
</dbReference>
<gene>
    <name evidence="4" type="ORF">NGM29_02065</name>
</gene>
<keyword evidence="3" id="KW-0349">Heme</keyword>
<reference evidence="4" key="1">
    <citation type="submission" date="2022-06" db="EMBL/GenBank/DDBJ databases">
        <title>Diverse halophilic archaea isolated from saline environments.</title>
        <authorList>
            <person name="Cui H.-L."/>
        </authorList>
    </citation>
    <scope>NUCLEOTIDE SEQUENCE</scope>
    <source>
        <strain evidence="4">WLHS1</strain>
    </source>
</reference>
<dbReference type="PANTHER" id="PTHR24305">
    <property type="entry name" value="CYTOCHROME P450"/>
    <property type="match status" value="1"/>
</dbReference>
<accession>A0A9E7NBY9</accession>
<evidence type="ECO:0000313" key="4">
    <source>
        <dbReference type="EMBL" id="UTF54093.1"/>
    </source>
</evidence>